<dbReference type="eggNOG" id="COG0457">
    <property type="taxonomic scope" value="Bacteria"/>
</dbReference>
<keyword evidence="2" id="KW-0560">Oxidoreductase</keyword>
<dbReference type="OrthoDB" id="5636482at2"/>
<reference evidence="2 3" key="1">
    <citation type="submission" date="2015-11" db="EMBL/GenBank/DDBJ databases">
        <title>Genomic analysis of 38 Legionella species identifies large and diverse effector repertoires.</title>
        <authorList>
            <person name="Burstein D."/>
            <person name="Amaro F."/>
            <person name="Zusman T."/>
            <person name="Lifshitz Z."/>
            <person name="Cohen O."/>
            <person name="Gilbert J.A."/>
            <person name="Pupko T."/>
            <person name="Shuman H.A."/>
            <person name="Segal G."/>
        </authorList>
    </citation>
    <scope>NUCLEOTIDE SEQUENCE [LARGE SCALE GENOMIC DNA]</scope>
    <source>
        <strain evidence="2 3">ATCC 49751</strain>
    </source>
</reference>
<dbReference type="Pfam" id="PF07992">
    <property type="entry name" value="Pyr_redox_2"/>
    <property type="match status" value="1"/>
</dbReference>
<name>A0A0W0VZD4_9GAMM</name>
<dbReference type="PRINTS" id="PR00419">
    <property type="entry name" value="ADXRDTASE"/>
</dbReference>
<feature type="domain" description="FAD/NAD(P)-binding" evidence="1">
    <location>
        <begin position="2"/>
        <end position="130"/>
    </location>
</feature>
<dbReference type="Gene3D" id="3.50.50.60">
    <property type="entry name" value="FAD/NAD(P)-binding domain"/>
    <property type="match status" value="1"/>
</dbReference>
<evidence type="ECO:0000313" key="2">
    <source>
        <dbReference type="EMBL" id="KTD25407.1"/>
    </source>
</evidence>
<dbReference type="InterPro" id="IPR011990">
    <property type="entry name" value="TPR-like_helical_dom_sf"/>
</dbReference>
<dbReference type="RefSeq" id="WP_028374361.1">
    <property type="nucleotide sequence ID" value="NZ_CAAAJD010000007.1"/>
</dbReference>
<dbReference type="PATRIC" id="fig|45067.4.peg.158"/>
<dbReference type="GO" id="GO:0004497">
    <property type="term" value="F:monooxygenase activity"/>
    <property type="evidence" value="ECO:0007669"/>
    <property type="project" value="UniProtKB-KW"/>
</dbReference>
<dbReference type="Gene3D" id="1.25.40.10">
    <property type="entry name" value="Tetratricopeptide repeat domain"/>
    <property type="match status" value="1"/>
</dbReference>
<gene>
    <name evidence="2" type="ORF">Llan_0153</name>
</gene>
<sequence length="698" mass="80494">MTVVIVGAGPSGLYAAMQLRKAGVEHVTIYDPRARIYLRPGHINYSVIERAEHGIGRQLNFPKNKTAHIKDIERLLHQEAHSQQIPIEPKKFIGFSSEEKGIIVANAEGKTEYIPCDYVIDCTGSQRLVTEAMNAVSTSITKPFTTSFITKDVAIKSHLLAYVRMEPRTLKVNDNVRVLPEEIPGSKLEFARNLERLREFGWREFSLPRCYNMPFGKDKVCFYVEAPDNLPSEKKAQWLKTVLESRTGDDFMEFELLPDSKKYEDKARLRLSTFVVNPRELSASSYQEKGRPMVIAQGDVRIEPNYYLAHGIIDSFDRIDKMVKNMDISDGEIKFFHEQKYENDIQPDLKKHRDALIEHYRERKEYLTSWLQKAKECYKYAINATKSSQEKIIFTERLQEVEARIASHNANRLLAQGEFKQALQCFEQALQIQQMIKPKEETAELNLHFNIIRCFCQLQQGEEAILRANEVLTSYPATDTQTKKEIILEVIKATMLQLTSSQKTKKDLVRDVANFYYRNQDLIRQHLREELKDDLSIIISMLGNCNTMLEEAELAVKQGKDYLGLACYQDALLIHRLTSYPSDPQWEENLCTKMIVVYRKLNQIYHVLPFAKDVLNNPNINPDNKKTILFHIIKAGADVIKEVEGGAEALPLVKEIRQLYKKHNEFIKTELQSALKIELQALDSLEQSSEENKNIKQV</sequence>
<dbReference type="Proteomes" id="UP000054869">
    <property type="component" value="Unassembled WGS sequence"/>
</dbReference>
<dbReference type="InterPro" id="IPR036188">
    <property type="entry name" value="FAD/NAD-bd_sf"/>
</dbReference>
<dbReference type="AlphaFoldDB" id="A0A0W0VZD4"/>
<accession>A0A0W0VZD4</accession>
<dbReference type="InterPro" id="IPR023753">
    <property type="entry name" value="FAD/NAD-binding_dom"/>
</dbReference>
<keyword evidence="2" id="KW-0503">Monooxygenase</keyword>
<dbReference type="SUPFAM" id="SSF48452">
    <property type="entry name" value="TPR-like"/>
    <property type="match status" value="1"/>
</dbReference>
<dbReference type="STRING" id="45067.Llan_0153"/>
<organism evidence="2 3">
    <name type="scientific">Legionella lansingensis</name>
    <dbReference type="NCBI Taxonomy" id="45067"/>
    <lineage>
        <taxon>Bacteria</taxon>
        <taxon>Pseudomonadati</taxon>
        <taxon>Pseudomonadota</taxon>
        <taxon>Gammaproteobacteria</taxon>
        <taxon>Legionellales</taxon>
        <taxon>Legionellaceae</taxon>
        <taxon>Legionella</taxon>
    </lineage>
</organism>
<dbReference type="SUPFAM" id="SSF51905">
    <property type="entry name" value="FAD/NAD(P)-binding domain"/>
    <property type="match status" value="1"/>
</dbReference>
<evidence type="ECO:0000313" key="3">
    <source>
        <dbReference type="Proteomes" id="UP000054869"/>
    </source>
</evidence>
<comment type="caution">
    <text evidence="2">The sequence shown here is derived from an EMBL/GenBank/DDBJ whole genome shotgun (WGS) entry which is preliminary data.</text>
</comment>
<dbReference type="EMBL" id="LNYI01000004">
    <property type="protein sequence ID" value="KTD25407.1"/>
    <property type="molecule type" value="Genomic_DNA"/>
</dbReference>
<evidence type="ECO:0000259" key="1">
    <source>
        <dbReference type="Pfam" id="PF07992"/>
    </source>
</evidence>
<proteinExistence type="predicted"/>
<keyword evidence="3" id="KW-1185">Reference proteome</keyword>
<protein>
    <submittedName>
        <fullName evidence="2">4-hydroxybenzoate 3-monooxygenase</fullName>
    </submittedName>
</protein>